<dbReference type="Gene3D" id="1.25.10.10">
    <property type="entry name" value="Leucine-rich Repeat Variant"/>
    <property type="match status" value="1"/>
</dbReference>
<dbReference type="PROSITE" id="PS51214">
    <property type="entry name" value="IBB"/>
    <property type="match status" value="1"/>
</dbReference>
<accession>A0A3Q7Q0P2</accession>
<dbReference type="InterPro" id="IPR002652">
    <property type="entry name" value="Importin-a_IBB"/>
</dbReference>
<keyword evidence="2 4" id="KW-0813">Transport</keyword>
<proteinExistence type="inferred from homology"/>
<reference evidence="7" key="2">
    <citation type="submission" date="2025-08" db="UniProtKB">
        <authorList>
            <consortium name="RefSeq"/>
        </authorList>
    </citation>
    <scope>IDENTIFICATION</scope>
    <source>
        <tissue evidence="7">Blood</tissue>
    </source>
</reference>
<comment type="similarity">
    <text evidence="1">Belongs to the importin alpha family.</text>
</comment>
<dbReference type="InParanoid" id="A0A3Q7Q0P2"/>
<dbReference type="PANTHER" id="PTHR23316">
    <property type="entry name" value="IMPORTIN ALPHA"/>
    <property type="match status" value="1"/>
</dbReference>
<evidence type="ECO:0000313" key="6">
    <source>
        <dbReference type="Proteomes" id="UP000286641"/>
    </source>
</evidence>
<dbReference type="GO" id="GO:0061608">
    <property type="term" value="F:nuclear import signal receptor activity"/>
    <property type="evidence" value="ECO:0007669"/>
    <property type="project" value="InterPro"/>
</dbReference>
<sequence length="277" mass="30166">MSTNENVNSLAAHCNRCKNKGKDSTEMRQRRTKVKVELKKAKKDDQMLKRENVSSFPDETNFLPQETATTRTLALRAMGNIVTGTDEQTQVVIDAGALAVFPSLLTNPKTNIQKEAMWTMSNITAGHQDQIQQVVNHGLVPFLVGVRRWQVTPSQCYFVGRSVWPTCRSAGLCVLLAKGDTCSAKVSYSLLGAPLATTCLDHLLCGPAGTWLEAWGTSLASLLLVDAILNGSPVIPPGTPSQQFCSPYGGLGLWFLSRTHPTPENPQKTTITDCFCA</sequence>
<dbReference type="InterPro" id="IPR011989">
    <property type="entry name" value="ARM-like"/>
</dbReference>
<name>A0A3Q7Q0P2_CALUR</name>
<reference key="1">
    <citation type="submission" date="2019-01" db="UniProtKB">
        <authorList>
            <consortium name="RefSeq"/>
        </authorList>
    </citation>
    <scope>IDENTIFICATION</scope>
</reference>
<dbReference type="SUPFAM" id="SSF48371">
    <property type="entry name" value="ARM repeat"/>
    <property type="match status" value="1"/>
</dbReference>
<evidence type="ECO:0000256" key="3">
    <source>
        <dbReference type="ARBA" id="ARBA00022927"/>
    </source>
</evidence>
<dbReference type="Gene3D" id="1.20.5.690">
    <property type="entry name" value="Importin-alpha, importin-beta-binding domain"/>
    <property type="match status" value="1"/>
</dbReference>
<keyword evidence="3" id="KW-0653">Protein transport</keyword>
<evidence type="ECO:0000256" key="4">
    <source>
        <dbReference type="PROSITE-ProRule" id="PRU00561"/>
    </source>
</evidence>
<dbReference type="InterPro" id="IPR016024">
    <property type="entry name" value="ARM-type_fold"/>
</dbReference>
<evidence type="ECO:0000256" key="2">
    <source>
        <dbReference type="ARBA" id="ARBA00022448"/>
    </source>
</evidence>
<dbReference type="GO" id="GO:0006606">
    <property type="term" value="P:protein import into nucleus"/>
    <property type="evidence" value="ECO:0007669"/>
    <property type="project" value="InterPro"/>
</dbReference>
<keyword evidence="6" id="KW-1185">Reference proteome</keyword>
<evidence type="ECO:0000256" key="1">
    <source>
        <dbReference type="ARBA" id="ARBA00010394"/>
    </source>
</evidence>
<evidence type="ECO:0000259" key="5">
    <source>
        <dbReference type="PROSITE" id="PS51214"/>
    </source>
</evidence>
<dbReference type="InterPro" id="IPR036975">
    <property type="entry name" value="Importin-a_IBB_sf"/>
</dbReference>
<gene>
    <name evidence="7" type="primary">LOC112832949</name>
</gene>
<dbReference type="SMART" id="SM00185">
    <property type="entry name" value="ARM"/>
    <property type="match status" value="1"/>
</dbReference>
<dbReference type="Pfam" id="PF01749">
    <property type="entry name" value="IBB"/>
    <property type="match status" value="1"/>
</dbReference>
<organism evidence="6 7">
    <name type="scientific">Callorhinus ursinus</name>
    <name type="common">Northern fur seal</name>
    <dbReference type="NCBI Taxonomy" id="34884"/>
    <lineage>
        <taxon>Eukaryota</taxon>
        <taxon>Metazoa</taxon>
        <taxon>Chordata</taxon>
        <taxon>Craniata</taxon>
        <taxon>Vertebrata</taxon>
        <taxon>Euteleostomi</taxon>
        <taxon>Mammalia</taxon>
        <taxon>Eutheria</taxon>
        <taxon>Laurasiatheria</taxon>
        <taxon>Carnivora</taxon>
        <taxon>Caniformia</taxon>
        <taxon>Pinnipedia</taxon>
        <taxon>Otariidae</taxon>
        <taxon>Callorhinus</taxon>
    </lineage>
</organism>
<dbReference type="InterPro" id="IPR000225">
    <property type="entry name" value="Armadillo"/>
</dbReference>
<dbReference type="RefSeq" id="XP_025739574.1">
    <property type="nucleotide sequence ID" value="XM_025883789.1"/>
</dbReference>
<feature type="domain" description="IBB" evidence="5">
    <location>
        <begin position="1"/>
        <end position="60"/>
    </location>
</feature>
<protein>
    <submittedName>
        <fullName evidence="7">Importin subunit alpha-1-like</fullName>
    </submittedName>
</protein>
<dbReference type="Proteomes" id="UP000286641">
    <property type="component" value="Unplaced"/>
</dbReference>
<dbReference type="AlphaFoldDB" id="A0A3Q7Q0P2"/>
<evidence type="ECO:0000313" key="7">
    <source>
        <dbReference type="RefSeq" id="XP_025739574.1"/>
    </source>
</evidence>